<dbReference type="Pfam" id="PF02836">
    <property type="entry name" value="Glyco_hydro_2_C"/>
    <property type="match status" value="1"/>
</dbReference>
<dbReference type="RefSeq" id="WP_119757123.1">
    <property type="nucleotide sequence ID" value="NZ_CP032382.1"/>
</dbReference>
<name>A0A385STN4_9BACT</name>
<protein>
    <recommendedName>
        <fullName evidence="1">Glycoside hydrolase family 2 catalytic domain-containing protein</fullName>
    </recommendedName>
</protein>
<keyword evidence="3" id="KW-1185">Reference proteome</keyword>
<evidence type="ECO:0000313" key="3">
    <source>
        <dbReference type="Proteomes" id="UP000266183"/>
    </source>
</evidence>
<dbReference type="Proteomes" id="UP000266183">
    <property type="component" value="Chromosome"/>
</dbReference>
<organism evidence="2 3">
    <name type="scientific">Chryseolinea soli</name>
    <dbReference type="NCBI Taxonomy" id="2321403"/>
    <lineage>
        <taxon>Bacteria</taxon>
        <taxon>Pseudomonadati</taxon>
        <taxon>Bacteroidota</taxon>
        <taxon>Cytophagia</taxon>
        <taxon>Cytophagales</taxon>
        <taxon>Fulvivirgaceae</taxon>
        <taxon>Chryseolinea</taxon>
    </lineage>
</organism>
<evidence type="ECO:0000313" key="2">
    <source>
        <dbReference type="EMBL" id="AYB33896.1"/>
    </source>
</evidence>
<dbReference type="SUPFAM" id="SSF51445">
    <property type="entry name" value="(Trans)glycosidases"/>
    <property type="match status" value="1"/>
</dbReference>
<dbReference type="InterPro" id="IPR017853">
    <property type="entry name" value="GH"/>
</dbReference>
<dbReference type="AlphaFoldDB" id="A0A385STN4"/>
<accession>A0A385STN4</accession>
<dbReference type="Gene3D" id="3.20.20.80">
    <property type="entry name" value="Glycosidases"/>
    <property type="match status" value="1"/>
</dbReference>
<dbReference type="InterPro" id="IPR006103">
    <property type="entry name" value="Glyco_hydro_2_cat"/>
</dbReference>
<reference evidence="3" key="1">
    <citation type="submission" date="2018-09" db="EMBL/GenBank/DDBJ databases">
        <title>Chryseolinea sp. KIS68-18 isolated from soil.</title>
        <authorList>
            <person name="Weon H.-Y."/>
            <person name="Kwon S.-W."/>
            <person name="Lee S.A."/>
        </authorList>
    </citation>
    <scope>NUCLEOTIDE SEQUENCE [LARGE SCALE GENOMIC DNA]</scope>
    <source>
        <strain evidence="3">KIS68-18</strain>
    </source>
</reference>
<feature type="domain" description="Glycoside hydrolase family 2 catalytic" evidence="1">
    <location>
        <begin position="85"/>
        <end position="206"/>
    </location>
</feature>
<dbReference type="GO" id="GO:0004553">
    <property type="term" value="F:hydrolase activity, hydrolyzing O-glycosyl compounds"/>
    <property type="evidence" value="ECO:0007669"/>
    <property type="project" value="InterPro"/>
</dbReference>
<proteinExistence type="predicted"/>
<dbReference type="KEGG" id="chk:D4L85_26435"/>
<dbReference type="OrthoDB" id="9801077at2"/>
<evidence type="ECO:0000259" key="1">
    <source>
        <dbReference type="Pfam" id="PF02836"/>
    </source>
</evidence>
<sequence length="436" mass="50172">MRSLKTLLFFVFIGLSVLTCSDRKEYTATGKVHVMREGEHYTLIRDQVPFVIKGVAGFTHLKELRDAGGNTIRTWDTTNLQNILDSAQHYHIAVVAGLPLYNSNHVKEYYSDSQAVNKLHQKMEAIVNRYKNHPALLMWCLGNELHYFYEPQDDFFTAYNNLLKMIHRKDPDHPVTTALLGFGRKNIYHVRTKVPDLDIISINTYGRISSLKEDLDHFSWFWDGPFVVGEWGINGYWESDSTAWGAPIEDTSTKKAERYKSIYTTLMPYDNPRYLGSLVFYWGFQHEKTPTWFSMFSDDGAKSASIGSLTTLWNGPTVLHPGPPLNYMLVDQKGAHDNLIFQPNTVHQAEILLTQPAEGLRLRWEVRPEDWYKEQFDDSNKNKIPPPALDSLLSQVDGLNATFRVPKTEGPYRIYCWIYDAYGNFASANTPFYVVK</sequence>
<dbReference type="GO" id="GO:0005975">
    <property type="term" value="P:carbohydrate metabolic process"/>
    <property type="evidence" value="ECO:0007669"/>
    <property type="project" value="InterPro"/>
</dbReference>
<gene>
    <name evidence="2" type="ORF">D4L85_26435</name>
</gene>
<dbReference type="EMBL" id="CP032382">
    <property type="protein sequence ID" value="AYB33896.1"/>
    <property type="molecule type" value="Genomic_DNA"/>
</dbReference>